<dbReference type="Pfam" id="PF00580">
    <property type="entry name" value="UvrD-helicase"/>
    <property type="match status" value="1"/>
</dbReference>
<dbReference type="PANTHER" id="PTHR11070">
    <property type="entry name" value="UVRD / RECB / PCRA DNA HELICASE FAMILY MEMBER"/>
    <property type="match status" value="1"/>
</dbReference>
<keyword evidence="4 5" id="KW-0067">ATP-binding</keyword>
<evidence type="ECO:0000256" key="3">
    <source>
        <dbReference type="ARBA" id="ARBA00022806"/>
    </source>
</evidence>
<dbReference type="InterPro" id="IPR027417">
    <property type="entry name" value="P-loop_NTPase"/>
</dbReference>
<dbReference type="EMBL" id="WNKU01000053">
    <property type="protein sequence ID" value="MTV50990.1"/>
    <property type="molecule type" value="Genomic_DNA"/>
</dbReference>
<feature type="coiled-coil region" evidence="6">
    <location>
        <begin position="5"/>
        <end position="39"/>
    </location>
</feature>
<feature type="domain" description="UvrD-like helicase ATP-binding" evidence="7">
    <location>
        <begin position="208"/>
        <end position="590"/>
    </location>
</feature>
<evidence type="ECO:0000259" key="7">
    <source>
        <dbReference type="PROSITE" id="PS51198"/>
    </source>
</evidence>
<dbReference type="InterPro" id="IPR014016">
    <property type="entry name" value="UvrD-like_ATP-bd"/>
</dbReference>
<dbReference type="GO" id="GO:0000725">
    <property type="term" value="P:recombinational repair"/>
    <property type="evidence" value="ECO:0007669"/>
    <property type="project" value="TreeGrafter"/>
</dbReference>
<comment type="caution">
    <text evidence="8">The sequence shown here is derived from an EMBL/GenBank/DDBJ whole genome shotgun (WGS) entry which is preliminary data.</text>
</comment>
<keyword evidence="6" id="KW-0175">Coiled coil</keyword>
<feature type="binding site" evidence="5">
    <location>
        <begin position="229"/>
        <end position="236"/>
    </location>
    <ligand>
        <name>ATP</name>
        <dbReference type="ChEBI" id="CHEBI:30616"/>
    </ligand>
</feature>
<dbReference type="GO" id="GO:0016787">
    <property type="term" value="F:hydrolase activity"/>
    <property type="evidence" value="ECO:0007669"/>
    <property type="project" value="UniProtKB-UniRule"/>
</dbReference>
<accession>A0A6I3SPK4</accession>
<dbReference type="Pfam" id="PF13538">
    <property type="entry name" value="UvrD_C_2"/>
    <property type="match status" value="1"/>
</dbReference>
<keyword evidence="1 5" id="KW-0547">Nucleotide-binding</keyword>
<keyword evidence="3 5" id="KW-0347">Helicase</keyword>
<evidence type="ECO:0000256" key="2">
    <source>
        <dbReference type="ARBA" id="ARBA00022801"/>
    </source>
</evidence>
<sequence>MDDYQQNLLEEKEYLKNTLAVIQKELLREQEKLSDKKRKVIESRRDMWENTGHSGRDFTRLTEMNQYLLDVNHQTGSYYNTLQQVEKYKKIIDKPYFGRFDFKEDGCDLVEPIYLGLHTAIDSATQQVHVYDWRAPISSIFYRYELGRAAYQAPSGVVSGDVQRKRQYKIHGPELVYFFDCNILINDEILQEILSQNASAKMKNIVETIQKEQDTIIRDRENDLLIVQGVAGSGKTSVALHRIAFLLYDGLKSNLASHNILILSPNALFNKYISQVLPDLGEENVVQTTFDDIAGDFFAGSVQLETRSSHLEAIIQNQTESERNERTDAYQFKGSRAFVTLLERLIWHYEHRLIPFQDVYYDGVVVETRQQLKNRFLNDKAGMPMAIRLARMEKTILDKIHPMQKERLKKLEPIVAKSEGHELEIKPFSRLLSMKEAKTFRERLRTFSRINYHRLYQQLFLQPTLFFSLARDLNLPRDIERIISATAEALKKGQVRYEDCAPLLYLKLRIEGSHFFSDIKQVVIDEAQDYTPMHYEVFKILFKDVKYTVLGDFHQSLERQVDGSIYDDVVQSLGIAKIIKLFLRKGYRSSYEINRFARHVLGTDEDSLAFQRHEAEPHVVSFPTIGEMDEAVLEEATSFIRQGFSSVAIICKSQRQAEQVYHRLSSKAPLRLVHPHEGTLEKGILIMSAYTAKGLEFDVVLLYGADKKTYGNDLDRRLMYVACTRALHRLHIYHSGEKSPFLPTQTEPFNADSMQK</sequence>
<dbReference type="PANTHER" id="PTHR11070:SF17">
    <property type="entry name" value="DNA HELICASE IV"/>
    <property type="match status" value="1"/>
</dbReference>
<gene>
    <name evidence="8" type="ORF">GJ688_18910</name>
</gene>
<name>A0A6I3SPK4_HELMO</name>
<dbReference type="Gene3D" id="3.40.50.300">
    <property type="entry name" value="P-loop containing nucleotide triphosphate hydrolases"/>
    <property type="match status" value="2"/>
</dbReference>
<evidence type="ECO:0000256" key="5">
    <source>
        <dbReference type="PROSITE-ProRule" id="PRU00560"/>
    </source>
</evidence>
<evidence type="ECO:0000256" key="1">
    <source>
        <dbReference type="ARBA" id="ARBA00022741"/>
    </source>
</evidence>
<organism evidence="8 9">
    <name type="scientific">Heliobacterium mobile</name>
    <name type="common">Heliobacillus mobilis</name>
    <dbReference type="NCBI Taxonomy" id="28064"/>
    <lineage>
        <taxon>Bacteria</taxon>
        <taxon>Bacillati</taxon>
        <taxon>Bacillota</taxon>
        <taxon>Clostridia</taxon>
        <taxon>Eubacteriales</taxon>
        <taxon>Heliobacteriaceae</taxon>
        <taxon>Heliobacterium</taxon>
    </lineage>
</organism>
<dbReference type="GO" id="GO:0043138">
    <property type="term" value="F:3'-5' DNA helicase activity"/>
    <property type="evidence" value="ECO:0007669"/>
    <property type="project" value="TreeGrafter"/>
</dbReference>
<dbReference type="GO" id="GO:0005829">
    <property type="term" value="C:cytosol"/>
    <property type="evidence" value="ECO:0007669"/>
    <property type="project" value="TreeGrafter"/>
</dbReference>
<keyword evidence="2 5" id="KW-0378">Hydrolase</keyword>
<keyword evidence="9" id="KW-1185">Reference proteome</keyword>
<dbReference type="GO" id="GO:0003677">
    <property type="term" value="F:DNA binding"/>
    <property type="evidence" value="ECO:0007669"/>
    <property type="project" value="InterPro"/>
</dbReference>
<dbReference type="Proteomes" id="UP000430670">
    <property type="component" value="Unassembled WGS sequence"/>
</dbReference>
<evidence type="ECO:0000256" key="4">
    <source>
        <dbReference type="ARBA" id="ARBA00022840"/>
    </source>
</evidence>
<dbReference type="GO" id="GO:0005524">
    <property type="term" value="F:ATP binding"/>
    <property type="evidence" value="ECO:0007669"/>
    <property type="project" value="UniProtKB-UniRule"/>
</dbReference>
<evidence type="ECO:0000256" key="6">
    <source>
        <dbReference type="SAM" id="Coils"/>
    </source>
</evidence>
<protein>
    <submittedName>
        <fullName evidence="8">AAA family ATPase</fullName>
    </submittedName>
</protein>
<dbReference type="PROSITE" id="PS51198">
    <property type="entry name" value="UVRD_HELICASE_ATP_BIND"/>
    <property type="match status" value="1"/>
</dbReference>
<dbReference type="InterPro" id="IPR027785">
    <property type="entry name" value="UvrD-like_helicase_C"/>
</dbReference>
<evidence type="ECO:0000313" key="8">
    <source>
        <dbReference type="EMBL" id="MTV50990.1"/>
    </source>
</evidence>
<dbReference type="InterPro" id="IPR000212">
    <property type="entry name" value="DNA_helicase_UvrD/REP"/>
</dbReference>
<dbReference type="SUPFAM" id="SSF52540">
    <property type="entry name" value="P-loop containing nucleoside triphosphate hydrolases"/>
    <property type="match status" value="1"/>
</dbReference>
<reference evidence="8 9" key="1">
    <citation type="submission" date="2019-11" db="EMBL/GenBank/DDBJ databases">
        <title>Whole-genome sequence of a the green, strictly anaerobic photosynthetic bacterium Heliobacillus mobilis DSM 6151.</title>
        <authorList>
            <person name="Kyndt J.A."/>
            <person name="Meyer T.E."/>
        </authorList>
    </citation>
    <scope>NUCLEOTIDE SEQUENCE [LARGE SCALE GENOMIC DNA]</scope>
    <source>
        <strain evidence="8 9">DSM 6151</strain>
    </source>
</reference>
<evidence type="ECO:0000313" key="9">
    <source>
        <dbReference type="Proteomes" id="UP000430670"/>
    </source>
</evidence>
<dbReference type="AlphaFoldDB" id="A0A6I3SPK4"/>
<dbReference type="RefSeq" id="WP_170292160.1">
    <property type="nucleotide sequence ID" value="NZ_WNKU01000053.1"/>
</dbReference>
<proteinExistence type="predicted"/>